<keyword evidence="7" id="KW-1185">Reference proteome</keyword>
<dbReference type="AlphaFoldDB" id="A0A3L7DT13"/>
<dbReference type="SUPFAM" id="SSF51126">
    <property type="entry name" value="Pectin lyase-like"/>
    <property type="match status" value="1"/>
</dbReference>
<dbReference type="InterPro" id="IPR011050">
    <property type="entry name" value="Pectin_lyase_fold/virulence"/>
</dbReference>
<dbReference type="OrthoDB" id="9767990at2"/>
<evidence type="ECO:0000313" key="7">
    <source>
        <dbReference type="Proteomes" id="UP000265509"/>
    </source>
</evidence>
<accession>A0A3L7DT13</accession>
<comment type="caution">
    <text evidence="6">The sequence shown here is derived from an EMBL/GenBank/DDBJ whole genome shotgun (WGS) entry which is preliminary data.</text>
</comment>
<dbReference type="InterPro" id="IPR007742">
    <property type="entry name" value="NosD_dom"/>
</dbReference>
<dbReference type="RefSeq" id="WP_117957037.1">
    <property type="nucleotide sequence ID" value="NZ_QRAN01000025.1"/>
</dbReference>
<dbReference type="PANTHER" id="PTHR22990:SF15">
    <property type="entry name" value="F-BOX ONLY PROTEIN 10"/>
    <property type="match status" value="1"/>
</dbReference>
<keyword evidence="3" id="KW-0833">Ubl conjugation pathway</keyword>
<dbReference type="SMART" id="SM00710">
    <property type="entry name" value="PbH1"/>
    <property type="match status" value="9"/>
</dbReference>
<feature type="domain" description="Carbohydrate-binding/sugar hydrolysis" evidence="5">
    <location>
        <begin position="196"/>
        <end position="362"/>
    </location>
</feature>
<dbReference type="NCBIfam" id="TIGR03804">
    <property type="entry name" value="para_beta_helix"/>
    <property type="match status" value="2"/>
</dbReference>
<evidence type="ECO:0000256" key="1">
    <source>
        <dbReference type="ARBA" id="ARBA00004906"/>
    </source>
</evidence>
<proteinExistence type="predicted"/>
<dbReference type="InterPro" id="IPR006633">
    <property type="entry name" value="Carb-bd_sugar_hydrolysis-dom"/>
</dbReference>
<dbReference type="EMBL" id="QRAN01000025">
    <property type="protein sequence ID" value="RLQ20504.1"/>
    <property type="molecule type" value="Genomic_DNA"/>
</dbReference>
<organism evidence="6 7">
    <name type="scientific">Seongchinamella sediminis</name>
    <dbReference type="NCBI Taxonomy" id="2283635"/>
    <lineage>
        <taxon>Bacteria</taxon>
        <taxon>Pseudomonadati</taxon>
        <taxon>Pseudomonadota</taxon>
        <taxon>Gammaproteobacteria</taxon>
        <taxon>Cellvibrionales</taxon>
        <taxon>Halieaceae</taxon>
        <taxon>Seongchinamella</taxon>
    </lineage>
</organism>
<evidence type="ECO:0000256" key="2">
    <source>
        <dbReference type="ARBA" id="ARBA00022737"/>
    </source>
</evidence>
<dbReference type="InterPro" id="IPR022441">
    <property type="entry name" value="Para_beta_helix_rpt-2"/>
</dbReference>
<dbReference type="NCBIfam" id="TIGR04247">
    <property type="entry name" value="NosD_copper_fam"/>
    <property type="match status" value="1"/>
</dbReference>
<name>A0A3L7DT13_9GAMM</name>
<feature type="domain" description="Carbohydrate-binding/sugar hydrolysis" evidence="5">
    <location>
        <begin position="42"/>
        <end position="190"/>
    </location>
</feature>
<feature type="chain" id="PRO_5018155661" evidence="4">
    <location>
        <begin position="26"/>
        <end position="423"/>
    </location>
</feature>
<protein>
    <submittedName>
        <fullName evidence="6">Nitrous oxide reductase family maturation protein NosD</fullName>
    </submittedName>
</protein>
<keyword evidence="4" id="KW-0732">Signal</keyword>
<evidence type="ECO:0000259" key="5">
    <source>
        <dbReference type="SMART" id="SM00722"/>
    </source>
</evidence>
<gene>
    <name evidence="6" type="primary">nosD</name>
    <name evidence="6" type="ORF">DWB85_17285</name>
</gene>
<dbReference type="InterPro" id="IPR012334">
    <property type="entry name" value="Pectin_lyas_fold"/>
</dbReference>
<dbReference type="Gene3D" id="2.160.20.10">
    <property type="entry name" value="Single-stranded right-handed beta-helix, Pectin lyase-like"/>
    <property type="match status" value="1"/>
</dbReference>
<dbReference type="PANTHER" id="PTHR22990">
    <property type="entry name" value="F-BOX ONLY PROTEIN"/>
    <property type="match status" value="1"/>
</dbReference>
<dbReference type="Pfam" id="PF05048">
    <property type="entry name" value="NosD"/>
    <property type="match status" value="1"/>
</dbReference>
<dbReference type="SMART" id="SM00722">
    <property type="entry name" value="CASH"/>
    <property type="match status" value="2"/>
</dbReference>
<dbReference type="PROSITE" id="PS51257">
    <property type="entry name" value="PROKAR_LIPOPROTEIN"/>
    <property type="match status" value="1"/>
</dbReference>
<feature type="signal peptide" evidence="4">
    <location>
        <begin position="1"/>
        <end position="25"/>
    </location>
</feature>
<dbReference type="InterPro" id="IPR026464">
    <property type="entry name" value="NosD_copper_fam"/>
</dbReference>
<dbReference type="InterPro" id="IPR006626">
    <property type="entry name" value="PbH1"/>
</dbReference>
<dbReference type="InterPro" id="IPR051550">
    <property type="entry name" value="SCF-Subunits/Alg-Epimerases"/>
</dbReference>
<comment type="pathway">
    <text evidence="1">Protein modification; protein ubiquitination.</text>
</comment>
<dbReference type="Proteomes" id="UP000265509">
    <property type="component" value="Unassembled WGS sequence"/>
</dbReference>
<evidence type="ECO:0000256" key="4">
    <source>
        <dbReference type="SAM" id="SignalP"/>
    </source>
</evidence>
<evidence type="ECO:0000256" key="3">
    <source>
        <dbReference type="ARBA" id="ARBA00022786"/>
    </source>
</evidence>
<sequence>MRYLPRATAAIAAAAFVLACPPVPATEQPVAPGGLGAALASAAEGAVLRLAPGRYRGRFTIARSVALVGDSDAVIEGDGSGTVITVDAPGVRIQGLTITGSGQTLATEDSGIFITAAGDGTVIAGNHLRDNLIGIYLKGPDRATVRDNLIEGLQDLRVNERGNGVQLWNTPGSVVEGNRIRYGRDGIFVTTSRDNRFAGNHFSDLRFAVHYMYTHDSAVTDNISTGNKVGYALMYSNRLVVHNNRSLGDSERGIFFNFTNESTIMGNIVAPWKDHSSSEKCVFVYNSNFNQLSGNDFRSCEIGIHFTAGSEDNAIWGNNFIGNRNQVKYVGTRELEWSSQQRGNYWSDHISFDLDGDGTANQAYRPNSVSDQILWRYPMAKLLMNSPVLQILQWAQSEFPALHPGGVTDSYPLMSPVVTGGEG</sequence>
<evidence type="ECO:0000313" key="6">
    <source>
        <dbReference type="EMBL" id="RLQ20504.1"/>
    </source>
</evidence>
<reference evidence="6 7" key="1">
    <citation type="submission" date="2018-07" db="EMBL/GenBank/DDBJ databases">
        <title>Halioglobus sp. genome submission.</title>
        <authorList>
            <person name="Ye M.-Q."/>
            <person name="Du Z.-J."/>
        </authorList>
    </citation>
    <scope>NUCLEOTIDE SEQUENCE [LARGE SCALE GENOMIC DNA]</scope>
    <source>
        <strain evidence="6 7">U0301</strain>
    </source>
</reference>
<keyword evidence="2" id="KW-0677">Repeat</keyword>